<feature type="domain" description="Aminomethyltransferase C-terminal" evidence="2">
    <location>
        <begin position="272"/>
        <end position="341"/>
    </location>
</feature>
<dbReference type="InterPro" id="IPR029043">
    <property type="entry name" value="GcvT/YgfZ_C"/>
</dbReference>
<dbReference type="Proteomes" id="UP001172731">
    <property type="component" value="Unassembled WGS sequence"/>
</dbReference>
<dbReference type="NCBIfam" id="TIGR03317">
    <property type="entry name" value="ygfZ_signature"/>
    <property type="match status" value="1"/>
</dbReference>
<keyword evidence="4" id="KW-1185">Reference proteome</keyword>
<dbReference type="PANTHER" id="PTHR22602:SF0">
    <property type="entry name" value="TRANSFERASE CAF17, MITOCHONDRIAL-RELATED"/>
    <property type="match status" value="1"/>
</dbReference>
<dbReference type="SUPFAM" id="SSF101790">
    <property type="entry name" value="Aminomethyltransferase beta-barrel domain"/>
    <property type="match status" value="1"/>
</dbReference>
<dbReference type="InterPro" id="IPR027266">
    <property type="entry name" value="TrmE/GcvT-like"/>
</dbReference>
<dbReference type="Pfam" id="PF08669">
    <property type="entry name" value="GCV_T_C"/>
    <property type="match status" value="1"/>
</dbReference>
<evidence type="ECO:0000256" key="1">
    <source>
        <dbReference type="ARBA" id="ARBA00022946"/>
    </source>
</evidence>
<protein>
    <submittedName>
        <fullName evidence="3">Folate-binding protein</fullName>
    </submittedName>
</protein>
<comment type="caution">
    <text evidence="3">The sequence shown here is derived from an EMBL/GenBank/DDBJ whole genome shotgun (WGS) entry which is preliminary data.</text>
</comment>
<keyword evidence="1" id="KW-0809">Transit peptide</keyword>
<dbReference type="SUPFAM" id="SSF103025">
    <property type="entry name" value="Folate-binding domain"/>
    <property type="match status" value="1"/>
</dbReference>
<proteinExistence type="predicted"/>
<dbReference type="PIRSF" id="PIRSF006487">
    <property type="entry name" value="GcvT"/>
    <property type="match status" value="1"/>
</dbReference>
<dbReference type="PANTHER" id="PTHR22602">
    <property type="entry name" value="TRANSFERASE CAF17, MITOCHONDRIAL-RELATED"/>
    <property type="match status" value="1"/>
</dbReference>
<dbReference type="InterPro" id="IPR013977">
    <property type="entry name" value="GcvT_C"/>
</dbReference>
<evidence type="ECO:0000259" key="2">
    <source>
        <dbReference type="Pfam" id="PF08669"/>
    </source>
</evidence>
<dbReference type="InterPro" id="IPR017703">
    <property type="entry name" value="YgfZ/GCV_T_CS"/>
</dbReference>
<evidence type="ECO:0000313" key="4">
    <source>
        <dbReference type="Proteomes" id="UP001172731"/>
    </source>
</evidence>
<dbReference type="EMBL" id="JAHWXI010000015">
    <property type="protein sequence ID" value="MDN4465201.1"/>
    <property type="molecule type" value="Genomic_DNA"/>
</dbReference>
<dbReference type="RefSeq" id="WP_301135043.1">
    <property type="nucleotide sequence ID" value="NZ_BAAAUQ010000034.1"/>
</dbReference>
<gene>
    <name evidence="3" type="ORF">KZC48_12440</name>
</gene>
<dbReference type="Gene3D" id="3.30.1360.120">
    <property type="entry name" value="Probable tRNA modification gtpase trme, domain 1"/>
    <property type="match status" value="1"/>
</dbReference>
<reference evidence="3" key="1">
    <citation type="submission" date="2021-06" db="EMBL/GenBank/DDBJ databases">
        <title>Genome-based taxonomic framework of Microbacterium strains isolated from marine environment, the description of four new species and reclassification of four preexisting species.</title>
        <authorList>
            <person name="Lee S.D."/>
            <person name="Kim S.-M."/>
            <person name="Byeon Y.-S."/>
            <person name="Yang H.L."/>
            <person name="Kim I.S."/>
        </authorList>
    </citation>
    <scope>NUCLEOTIDE SEQUENCE</scope>
    <source>
        <strain evidence="3">KACC 20510</strain>
    </source>
</reference>
<evidence type="ECO:0000313" key="3">
    <source>
        <dbReference type="EMBL" id="MDN4465201.1"/>
    </source>
</evidence>
<sequence>MAHAAPFSAVPGAVIVDDVLQHVGNPMGEQRALARGTALAPLGDRAVIAVDGEDRLTWLDSLTSQALARLTPGESTELLLLDPQGRIEHAAAVVDDGETAWLIVDRADAEGLLAWLLRMRFRLRVQPRSADAEVAVVGGAPDALARTSPASPAGVPLIWRDPWPAITVGGYGYAAVDPHPGAERRWAEALVSLEELDRLAQDAASGALDLAGVVAADALRVAAWRPRWSGEVDERALPHESDWMRTAVHLSKGCYRGQETVAKVHNLGHPPRRMVALQLDGSESTLPERGAAVRRDGDEVGVVTSAARHFEEGPIALAVLRRGVPVDAALTVDVEDVRIAAAQEVIVPPDAGATANVPRITRLSRRARAT</sequence>
<dbReference type="InterPro" id="IPR045179">
    <property type="entry name" value="YgfZ/GcvT"/>
</dbReference>
<accession>A0ABT8FVJ6</accession>
<organism evidence="3 4">
    <name type="scientific">Microbacterium aurantiacum</name>
    <dbReference type="NCBI Taxonomy" id="162393"/>
    <lineage>
        <taxon>Bacteria</taxon>
        <taxon>Bacillati</taxon>
        <taxon>Actinomycetota</taxon>
        <taxon>Actinomycetes</taxon>
        <taxon>Micrococcales</taxon>
        <taxon>Microbacteriaceae</taxon>
        <taxon>Microbacterium</taxon>
    </lineage>
</organism>
<name>A0ABT8FVJ6_9MICO</name>